<feature type="region of interest" description="Disordered" evidence="1">
    <location>
        <begin position="97"/>
        <end position="124"/>
    </location>
</feature>
<name>A0A813K263_POLGL</name>
<accession>A0A813K263</accession>
<evidence type="ECO:0000256" key="1">
    <source>
        <dbReference type="SAM" id="MobiDB-lite"/>
    </source>
</evidence>
<dbReference type="InterPro" id="IPR011990">
    <property type="entry name" value="TPR-like_helical_dom_sf"/>
</dbReference>
<protein>
    <recommendedName>
        <fullName evidence="4">KIF-binding protein</fullName>
    </recommendedName>
</protein>
<evidence type="ECO:0000313" key="2">
    <source>
        <dbReference type="EMBL" id="CAE8689267.1"/>
    </source>
</evidence>
<dbReference type="Proteomes" id="UP000626109">
    <property type="component" value="Unassembled WGS sequence"/>
</dbReference>
<dbReference type="PANTHER" id="PTHR37391">
    <property type="entry name" value="E3 UBIQUITIN-PROTEIN LIGASE"/>
    <property type="match status" value="1"/>
</dbReference>
<reference evidence="2" key="1">
    <citation type="submission" date="2021-02" db="EMBL/GenBank/DDBJ databases">
        <authorList>
            <person name="Dougan E. K."/>
            <person name="Rhodes N."/>
            <person name="Thang M."/>
            <person name="Chan C."/>
        </authorList>
    </citation>
    <scope>NUCLEOTIDE SEQUENCE</scope>
</reference>
<dbReference type="Gene3D" id="1.25.40.10">
    <property type="entry name" value="Tetratricopeptide repeat domain"/>
    <property type="match status" value="1"/>
</dbReference>
<dbReference type="EMBL" id="CAJNNW010027045">
    <property type="protein sequence ID" value="CAE8689267.1"/>
    <property type="molecule type" value="Genomic_DNA"/>
</dbReference>
<dbReference type="PANTHER" id="PTHR37391:SF2">
    <property type="entry name" value="E3 UBIQUITIN-PROTEIN LIGASE"/>
    <property type="match status" value="1"/>
</dbReference>
<sequence length="124" mass="13898">AAIADLLEASKLNPFVAEPHAVRAQLLVQKGRWPEAADACKAALRLFYEWATQWDNRMPFVAWVSWTRCILLQTSFKEWPTTHGGVESLGAVHPSQRFRKLNTGRDQPGDEALEDAQAGKKARV</sequence>
<gene>
    <name evidence="2" type="ORF">PGLA2088_LOCUS26395</name>
</gene>
<feature type="non-terminal residue" evidence="2">
    <location>
        <position position="124"/>
    </location>
</feature>
<evidence type="ECO:0000313" key="3">
    <source>
        <dbReference type="Proteomes" id="UP000626109"/>
    </source>
</evidence>
<proteinExistence type="predicted"/>
<comment type="caution">
    <text evidence="2">The sequence shown here is derived from an EMBL/GenBank/DDBJ whole genome shotgun (WGS) entry which is preliminary data.</text>
</comment>
<organism evidence="2 3">
    <name type="scientific">Polarella glacialis</name>
    <name type="common">Dinoflagellate</name>
    <dbReference type="NCBI Taxonomy" id="89957"/>
    <lineage>
        <taxon>Eukaryota</taxon>
        <taxon>Sar</taxon>
        <taxon>Alveolata</taxon>
        <taxon>Dinophyceae</taxon>
        <taxon>Suessiales</taxon>
        <taxon>Suessiaceae</taxon>
        <taxon>Polarella</taxon>
    </lineage>
</organism>
<dbReference type="AlphaFoldDB" id="A0A813K263"/>
<dbReference type="SUPFAM" id="SSF48452">
    <property type="entry name" value="TPR-like"/>
    <property type="match status" value="1"/>
</dbReference>
<evidence type="ECO:0008006" key="4">
    <source>
        <dbReference type="Google" id="ProtNLM"/>
    </source>
</evidence>